<organism evidence="2 3">
    <name type="scientific">Kineococcus glutinatus</name>
    <dbReference type="NCBI Taxonomy" id="1070872"/>
    <lineage>
        <taxon>Bacteria</taxon>
        <taxon>Bacillati</taxon>
        <taxon>Actinomycetota</taxon>
        <taxon>Actinomycetes</taxon>
        <taxon>Kineosporiales</taxon>
        <taxon>Kineosporiaceae</taxon>
        <taxon>Kineococcus</taxon>
    </lineage>
</organism>
<dbReference type="InterPro" id="IPR038765">
    <property type="entry name" value="Papain-like_cys_pep_sf"/>
</dbReference>
<comment type="caution">
    <text evidence="2">The sequence shown here is derived from an EMBL/GenBank/DDBJ whole genome shotgun (WGS) entry which is preliminary data.</text>
</comment>
<evidence type="ECO:0000313" key="3">
    <source>
        <dbReference type="Proteomes" id="UP001501195"/>
    </source>
</evidence>
<proteinExistence type="predicted"/>
<dbReference type="EMBL" id="BAABIL010000256">
    <property type="protein sequence ID" value="GAA4978429.1"/>
    <property type="molecule type" value="Genomic_DNA"/>
</dbReference>
<dbReference type="SMART" id="SM00460">
    <property type="entry name" value="TGc"/>
    <property type="match status" value="1"/>
</dbReference>
<dbReference type="SUPFAM" id="SSF54001">
    <property type="entry name" value="Cysteine proteinases"/>
    <property type="match status" value="1"/>
</dbReference>
<dbReference type="Proteomes" id="UP001501195">
    <property type="component" value="Unassembled WGS sequence"/>
</dbReference>
<protein>
    <recommendedName>
        <fullName evidence="1">Transglutaminase-like domain-containing protein</fullName>
    </recommendedName>
</protein>
<dbReference type="PANTHER" id="PTHR33490">
    <property type="entry name" value="BLR5614 PROTEIN-RELATED"/>
    <property type="match status" value="1"/>
</dbReference>
<feature type="domain" description="Transglutaminase-like" evidence="1">
    <location>
        <begin position="188"/>
        <end position="250"/>
    </location>
</feature>
<dbReference type="Pfam" id="PF01841">
    <property type="entry name" value="Transglut_core"/>
    <property type="match status" value="1"/>
</dbReference>
<accession>A0ABP9HTV6</accession>
<dbReference type="Pfam" id="PF08379">
    <property type="entry name" value="Bact_transglu_N"/>
    <property type="match status" value="1"/>
</dbReference>
<dbReference type="PANTHER" id="PTHR33490:SF6">
    <property type="entry name" value="SLL1049 PROTEIN"/>
    <property type="match status" value="1"/>
</dbReference>
<dbReference type="RefSeq" id="WP_345712234.1">
    <property type="nucleotide sequence ID" value="NZ_BAABIL010000256.1"/>
</dbReference>
<sequence>MITAEAMAAPLLGCAARDLEAAGRVTYRLEQTFRYEYAEPVHELRQRLVVVLPQRHGDVHRRHWAFEVRGAPHRRRVRTGAAAGTGATVVHVHAERVERSIEFRVAALLERLAPDRPPVLAAAALRDPRLLRATALTAADDRLREWAGQLHRPGEPARETAERACAAVHGALVYENGATTTRTTAARALAGGRGVCQDFAHVLLALCHLLRVPARYVSGHLLGQGGTHAWVEVVVPEGDGAVALGFDACNGRRAGAGHVVVATGRDYLDVAPTSGSYVGAPTGRLTSTRSLGVVAVTA</sequence>
<dbReference type="InterPro" id="IPR002931">
    <property type="entry name" value="Transglutaminase-like"/>
</dbReference>
<evidence type="ECO:0000259" key="1">
    <source>
        <dbReference type="SMART" id="SM00460"/>
    </source>
</evidence>
<dbReference type="InterPro" id="IPR013589">
    <property type="entry name" value="Bac_transglu_N"/>
</dbReference>
<dbReference type="Gene3D" id="3.10.620.30">
    <property type="match status" value="1"/>
</dbReference>
<reference evidence="3" key="1">
    <citation type="journal article" date="2019" name="Int. J. Syst. Evol. Microbiol.">
        <title>The Global Catalogue of Microorganisms (GCM) 10K type strain sequencing project: providing services to taxonomists for standard genome sequencing and annotation.</title>
        <authorList>
            <consortium name="The Broad Institute Genomics Platform"/>
            <consortium name="The Broad Institute Genome Sequencing Center for Infectious Disease"/>
            <person name="Wu L."/>
            <person name="Ma J."/>
        </authorList>
    </citation>
    <scope>NUCLEOTIDE SEQUENCE [LARGE SCALE GENOMIC DNA]</scope>
    <source>
        <strain evidence="3">JCM 18126</strain>
    </source>
</reference>
<name>A0ABP9HTV6_9ACTN</name>
<evidence type="ECO:0000313" key="2">
    <source>
        <dbReference type="EMBL" id="GAA4978429.1"/>
    </source>
</evidence>
<gene>
    <name evidence="2" type="ORF">GCM10023225_18840</name>
</gene>
<keyword evidence="3" id="KW-1185">Reference proteome</keyword>